<dbReference type="OrthoDB" id="1910345at2759"/>
<organism evidence="1 2">
    <name type="scientific">Apostasia shenzhenica</name>
    <dbReference type="NCBI Taxonomy" id="1088818"/>
    <lineage>
        <taxon>Eukaryota</taxon>
        <taxon>Viridiplantae</taxon>
        <taxon>Streptophyta</taxon>
        <taxon>Embryophyta</taxon>
        <taxon>Tracheophyta</taxon>
        <taxon>Spermatophyta</taxon>
        <taxon>Magnoliopsida</taxon>
        <taxon>Liliopsida</taxon>
        <taxon>Asparagales</taxon>
        <taxon>Orchidaceae</taxon>
        <taxon>Apostasioideae</taxon>
        <taxon>Apostasia</taxon>
    </lineage>
</organism>
<protein>
    <submittedName>
        <fullName evidence="1">Uncharacterized protein</fullName>
    </submittedName>
</protein>
<name>A0A2I0AIV2_9ASPA</name>
<reference evidence="1 2" key="1">
    <citation type="journal article" date="2017" name="Nature">
        <title>The Apostasia genome and the evolution of orchids.</title>
        <authorList>
            <person name="Zhang G.Q."/>
            <person name="Liu K.W."/>
            <person name="Li Z."/>
            <person name="Lohaus R."/>
            <person name="Hsiao Y.Y."/>
            <person name="Niu S.C."/>
            <person name="Wang J.Y."/>
            <person name="Lin Y.C."/>
            <person name="Xu Q."/>
            <person name="Chen L.J."/>
            <person name="Yoshida K."/>
            <person name="Fujiwara S."/>
            <person name="Wang Z.W."/>
            <person name="Zhang Y.Q."/>
            <person name="Mitsuda N."/>
            <person name="Wang M."/>
            <person name="Liu G.H."/>
            <person name="Pecoraro L."/>
            <person name="Huang H.X."/>
            <person name="Xiao X.J."/>
            <person name="Lin M."/>
            <person name="Wu X.Y."/>
            <person name="Wu W.L."/>
            <person name="Chen Y.Y."/>
            <person name="Chang S.B."/>
            <person name="Sakamoto S."/>
            <person name="Ohme-Takagi M."/>
            <person name="Yagi M."/>
            <person name="Zeng S.J."/>
            <person name="Shen C.Y."/>
            <person name="Yeh C.M."/>
            <person name="Luo Y.B."/>
            <person name="Tsai W.C."/>
            <person name="Van de Peer Y."/>
            <person name="Liu Z.J."/>
        </authorList>
    </citation>
    <scope>NUCLEOTIDE SEQUENCE [LARGE SCALE GENOMIC DNA]</scope>
    <source>
        <strain evidence="2">cv. Shenzhen</strain>
        <tissue evidence="1">Stem</tissue>
    </source>
</reference>
<keyword evidence="2" id="KW-1185">Reference proteome</keyword>
<accession>A0A2I0AIV2</accession>
<dbReference type="Proteomes" id="UP000236161">
    <property type="component" value="Unassembled WGS sequence"/>
</dbReference>
<proteinExistence type="predicted"/>
<gene>
    <name evidence="1" type="ORF">AXF42_Ash006663</name>
</gene>
<evidence type="ECO:0000313" key="1">
    <source>
        <dbReference type="EMBL" id="PKA55461.1"/>
    </source>
</evidence>
<dbReference type="AlphaFoldDB" id="A0A2I0AIV2"/>
<dbReference type="EMBL" id="KZ451979">
    <property type="protein sequence ID" value="PKA55461.1"/>
    <property type="molecule type" value="Genomic_DNA"/>
</dbReference>
<sequence length="146" mass="15206">MGKGLTRGWSVFDVIKTFPSSPETLMAEIDAAIAAIEYAQANALLSSSNPSSSSLLTPHAVENTDAATGASGACGAAHDARLAEEAYRAARAALSTGRPEDAMRSIQVALASCPPDRTSAVAKLRSLLSTASSQLQKQKHPQKRLL</sequence>
<evidence type="ECO:0000313" key="2">
    <source>
        <dbReference type="Proteomes" id="UP000236161"/>
    </source>
</evidence>